<feature type="domain" description="DUF4062" evidence="2">
    <location>
        <begin position="6"/>
        <end position="86"/>
    </location>
</feature>
<name>A0A850ESU2_9BACL</name>
<dbReference type="Proteomes" id="UP000564806">
    <property type="component" value="Unassembled WGS sequence"/>
</dbReference>
<evidence type="ECO:0000256" key="1">
    <source>
        <dbReference type="SAM" id="Coils"/>
    </source>
</evidence>
<dbReference type="InterPro" id="IPR025139">
    <property type="entry name" value="DUF4062"/>
</dbReference>
<comment type="caution">
    <text evidence="3">The sequence shown here is derived from an EMBL/GenBank/DDBJ whole genome shotgun (WGS) entry which is preliminary data.</text>
</comment>
<protein>
    <submittedName>
        <fullName evidence="3">DUF4062 domain-containing protein</fullName>
    </submittedName>
</protein>
<organism evidence="3 4">
    <name type="scientific">Paenibacillus agri</name>
    <dbReference type="NCBI Taxonomy" id="2744309"/>
    <lineage>
        <taxon>Bacteria</taxon>
        <taxon>Bacillati</taxon>
        <taxon>Bacillota</taxon>
        <taxon>Bacilli</taxon>
        <taxon>Bacillales</taxon>
        <taxon>Paenibacillaceae</taxon>
        <taxon>Paenibacillus</taxon>
    </lineage>
</organism>
<dbReference type="AlphaFoldDB" id="A0A850ESU2"/>
<evidence type="ECO:0000313" key="4">
    <source>
        <dbReference type="Proteomes" id="UP000564806"/>
    </source>
</evidence>
<dbReference type="Pfam" id="PF13271">
    <property type="entry name" value="DUF4062"/>
    <property type="match status" value="1"/>
</dbReference>
<feature type="coiled-coil region" evidence="1">
    <location>
        <begin position="170"/>
        <end position="197"/>
    </location>
</feature>
<keyword evidence="4" id="KW-1185">Reference proteome</keyword>
<evidence type="ECO:0000313" key="3">
    <source>
        <dbReference type="EMBL" id="NUU61862.1"/>
    </source>
</evidence>
<accession>A0A850ESU2</accession>
<dbReference type="EMBL" id="JABWCS010000211">
    <property type="protein sequence ID" value="NUU61862.1"/>
    <property type="molecule type" value="Genomic_DNA"/>
</dbReference>
<evidence type="ECO:0000259" key="2">
    <source>
        <dbReference type="Pfam" id="PF13271"/>
    </source>
</evidence>
<keyword evidence="1" id="KW-0175">Coiled coil</keyword>
<proteinExistence type="predicted"/>
<gene>
    <name evidence="3" type="ORF">HPT30_16075</name>
</gene>
<reference evidence="3" key="1">
    <citation type="submission" date="2020-06" db="EMBL/GenBank/DDBJ databases">
        <title>Paenibacillus sp. nov., isolated from soil.</title>
        <authorList>
            <person name="Seo Y.L."/>
        </authorList>
    </citation>
    <scope>NUCLEOTIDE SEQUENCE [LARGE SCALE GENOMIC DNA]</scope>
    <source>
        <strain evidence="3">JW14</strain>
    </source>
</reference>
<dbReference type="RefSeq" id="WP_175372353.1">
    <property type="nucleotide sequence ID" value="NZ_JABWCS010000211.1"/>
</dbReference>
<sequence length="199" mass="23231">MRKKLQVFISSTFNDLIEERQAAVQAILRAGHIPAGMELIYKYNKTELIKKWIQESDIFILILGGFYGPLLPDKSLSYTHSEYDYAGELGKPRFAFVLTDEALRQKPYDFVVMENYPEFQAFKQSVMEQVPIFHVESEPHIHMVIRDLLPEYARRDDLSGWVSGKEIPDVQRLSEENAELLKENARLQAELEKHKREDQ</sequence>